<keyword evidence="2" id="KW-1185">Reference proteome</keyword>
<name>A0A2A9N7H2_9AGAR</name>
<reference evidence="1 2" key="1">
    <citation type="submission" date="2014-02" db="EMBL/GenBank/DDBJ databases">
        <title>Transposable element dynamics among asymbiotic and ectomycorrhizal Amanita fungi.</title>
        <authorList>
            <consortium name="DOE Joint Genome Institute"/>
            <person name="Hess J."/>
            <person name="Skrede I."/>
            <person name="Wolfe B."/>
            <person name="LaButti K."/>
            <person name="Ohm R.A."/>
            <person name="Grigoriev I.V."/>
            <person name="Pringle A."/>
        </authorList>
    </citation>
    <scope>NUCLEOTIDE SEQUENCE [LARGE SCALE GENOMIC DNA]</scope>
    <source>
        <strain evidence="1 2">SKay4041</strain>
    </source>
</reference>
<dbReference type="Proteomes" id="UP000242287">
    <property type="component" value="Unassembled WGS sequence"/>
</dbReference>
<sequence length="90" mass="9946">MPLFGSSWLPISLGRLSSVTTTRRRWSALCGDTIDTLPPLHTLIRKPNAIKLIIEFLIANLRAFTFENLVIPEDEDQGATTSQPASPPKT</sequence>
<proteinExistence type="predicted"/>
<evidence type="ECO:0000313" key="1">
    <source>
        <dbReference type="EMBL" id="PFH45418.1"/>
    </source>
</evidence>
<gene>
    <name evidence="1" type="ORF">AMATHDRAFT_9293</name>
</gene>
<dbReference type="EMBL" id="KZ302395">
    <property type="protein sequence ID" value="PFH45418.1"/>
    <property type="molecule type" value="Genomic_DNA"/>
</dbReference>
<evidence type="ECO:0000313" key="2">
    <source>
        <dbReference type="Proteomes" id="UP000242287"/>
    </source>
</evidence>
<protein>
    <submittedName>
        <fullName evidence="1">Uncharacterized protein</fullName>
    </submittedName>
</protein>
<dbReference type="AlphaFoldDB" id="A0A2A9N7H2"/>
<accession>A0A2A9N7H2</accession>
<organism evidence="1 2">
    <name type="scientific">Amanita thiersii Skay4041</name>
    <dbReference type="NCBI Taxonomy" id="703135"/>
    <lineage>
        <taxon>Eukaryota</taxon>
        <taxon>Fungi</taxon>
        <taxon>Dikarya</taxon>
        <taxon>Basidiomycota</taxon>
        <taxon>Agaricomycotina</taxon>
        <taxon>Agaricomycetes</taxon>
        <taxon>Agaricomycetidae</taxon>
        <taxon>Agaricales</taxon>
        <taxon>Pluteineae</taxon>
        <taxon>Amanitaceae</taxon>
        <taxon>Amanita</taxon>
    </lineage>
</organism>